<gene>
    <name evidence="1" type="ORF">CEXT_476691</name>
</gene>
<evidence type="ECO:0000313" key="2">
    <source>
        <dbReference type="Proteomes" id="UP001054945"/>
    </source>
</evidence>
<reference evidence="1 2" key="1">
    <citation type="submission" date="2021-06" db="EMBL/GenBank/DDBJ databases">
        <title>Caerostris extrusa draft genome.</title>
        <authorList>
            <person name="Kono N."/>
            <person name="Arakawa K."/>
        </authorList>
    </citation>
    <scope>NUCLEOTIDE SEQUENCE [LARGE SCALE GENOMIC DNA]</scope>
</reference>
<dbReference type="EMBL" id="BPLR01014718">
    <property type="protein sequence ID" value="GIY70759.1"/>
    <property type="molecule type" value="Genomic_DNA"/>
</dbReference>
<evidence type="ECO:0008006" key="3">
    <source>
        <dbReference type="Google" id="ProtNLM"/>
    </source>
</evidence>
<sequence>MAILRSWPTFEKFLAILAATLMSGSSLQIICKSEMKVSDTVWNLSVLRLGSTCVLGTVGGKCFGGCGNLRMISLVIVVVVRAAVRPFVSRGVASLP</sequence>
<name>A0AAV4VMD0_CAEEX</name>
<organism evidence="1 2">
    <name type="scientific">Caerostris extrusa</name>
    <name type="common">Bark spider</name>
    <name type="synonym">Caerostris bankana</name>
    <dbReference type="NCBI Taxonomy" id="172846"/>
    <lineage>
        <taxon>Eukaryota</taxon>
        <taxon>Metazoa</taxon>
        <taxon>Ecdysozoa</taxon>
        <taxon>Arthropoda</taxon>
        <taxon>Chelicerata</taxon>
        <taxon>Arachnida</taxon>
        <taxon>Araneae</taxon>
        <taxon>Araneomorphae</taxon>
        <taxon>Entelegynae</taxon>
        <taxon>Araneoidea</taxon>
        <taxon>Araneidae</taxon>
        <taxon>Caerostris</taxon>
    </lineage>
</organism>
<comment type="caution">
    <text evidence="1">The sequence shown here is derived from an EMBL/GenBank/DDBJ whole genome shotgun (WGS) entry which is preliminary data.</text>
</comment>
<dbReference type="AlphaFoldDB" id="A0AAV4VMD0"/>
<evidence type="ECO:0000313" key="1">
    <source>
        <dbReference type="EMBL" id="GIY70759.1"/>
    </source>
</evidence>
<protein>
    <recommendedName>
        <fullName evidence="3">Secreted protein</fullName>
    </recommendedName>
</protein>
<accession>A0AAV4VMD0</accession>
<proteinExistence type="predicted"/>
<keyword evidence="2" id="KW-1185">Reference proteome</keyword>
<dbReference type="Proteomes" id="UP001054945">
    <property type="component" value="Unassembled WGS sequence"/>
</dbReference>